<name>A0A8H3FAV1_9LECA</name>
<organism evidence="1 2">
    <name type="scientific">Imshaugia aleurites</name>
    <dbReference type="NCBI Taxonomy" id="172621"/>
    <lineage>
        <taxon>Eukaryota</taxon>
        <taxon>Fungi</taxon>
        <taxon>Dikarya</taxon>
        <taxon>Ascomycota</taxon>
        <taxon>Pezizomycotina</taxon>
        <taxon>Lecanoromycetes</taxon>
        <taxon>OSLEUM clade</taxon>
        <taxon>Lecanoromycetidae</taxon>
        <taxon>Lecanorales</taxon>
        <taxon>Lecanorineae</taxon>
        <taxon>Parmeliaceae</taxon>
        <taxon>Imshaugia</taxon>
    </lineage>
</organism>
<dbReference type="Proteomes" id="UP000664534">
    <property type="component" value="Unassembled WGS sequence"/>
</dbReference>
<evidence type="ECO:0000313" key="1">
    <source>
        <dbReference type="EMBL" id="CAF9921256.1"/>
    </source>
</evidence>
<comment type="caution">
    <text evidence="1">The sequence shown here is derived from an EMBL/GenBank/DDBJ whole genome shotgun (WGS) entry which is preliminary data.</text>
</comment>
<dbReference type="EMBL" id="CAJPDT010000027">
    <property type="protein sequence ID" value="CAF9921256.1"/>
    <property type="molecule type" value="Genomic_DNA"/>
</dbReference>
<gene>
    <name evidence="1" type="ORF">IMSHALPRED_005123</name>
</gene>
<proteinExistence type="predicted"/>
<dbReference type="AlphaFoldDB" id="A0A8H3FAV1"/>
<reference evidence="1" key="1">
    <citation type="submission" date="2021-03" db="EMBL/GenBank/DDBJ databases">
        <authorList>
            <person name="Tagirdzhanova G."/>
        </authorList>
    </citation>
    <scope>NUCLEOTIDE SEQUENCE</scope>
</reference>
<accession>A0A8H3FAV1</accession>
<protein>
    <submittedName>
        <fullName evidence="1">Uncharacterized protein</fullName>
    </submittedName>
</protein>
<sequence length="115" mass="12499">MYVEMTSTWGSWAGPRFVGQSWPAGYNALPSLLGMDIVFADELKRRAGYGGPYEAVDVMWPTGLALGMEQPYYRFLMEGDRPDFVYVGVDTQVVATGLPRIGGSVEGEGGIVAKI</sequence>
<evidence type="ECO:0000313" key="2">
    <source>
        <dbReference type="Proteomes" id="UP000664534"/>
    </source>
</evidence>
<dbReference type="OrthoDB" id="5323734at2759"/>
<keyword evidence="2" id="KW-1185">Reference proteome</keyword>